<reference evidence="1" key="1">
    <citation type="submission" date="2019-10" db="EMBL/GenBank/DDBJ databases">
        <authorList>
            <consortium name="DOE Joint Genome Institute"/>
            <person name="Kuo A."/>
            <person name="Miyauchi S."/>
            <person name="Kiss E."/>
            <person name="Drula E."/>
            <person name="Kohler A."/>
            <person name="Sanchez-Garcia M."/>
            <person name="Andreopoulos B."/>
            <person name="Barry K.W."/>
            <person name="Bonito G."/>
            <person name="Buee M."/>
            <person name="Carver A."/>
            <person name="Chen C."/>
            <person name="Cichocki N."/>
            <person name="Clum A."/>
            <person name="Culley D."/>
            <person name="Crous P.W."/>
            <person name="Fauchery L."/>
            <person name="Girlanda M."/>
            <person name="Hayes R."/>
            <person name="Keri Z."/>
            <person name="Labutti K."/>
            <person name="Lipzen A."/>
            <person name="Lombard V."/>
            <person name="Magnuson J."/>
            <person name="Maillard F."/>
            <person name="Morin E."/>
            <person name="Murat C."/>
            <person name="Nolan M."/>
            <person name="Ohm R."/>
            <person name="Pangilinan J."/>
            <person name="Pereira M."/>
            <person name="Perotto S."/>
            <person name="Peter M."/>
            <person name="Riley R."/>
            <person name="Sitrit Y."/>
            <person name="Stielow B."/>
            <person name="Szollosi G."/>
            <person name="Zifcakova L."/>
            <person name="Stursova M."/>
            <person name="Spatafora J.W."/>
            <person name="Tedersoo L."/>
            <person name="Vaario L.-M."/>
            <person name="Yamada A."/>
            <person name="Yan M."/>
            <person name="Wang P."/>
            <person name="Xu J."/>
            <person name="Bruns T."/>
            <person name="Baldrian P."/>
            <person name="Vilgalys R."/>
            <person name="Henrissat B."/>
            <person name="Grigoriev I.V."/>
            <person name="Hibbett D."/>
            <person name="Nagy L.G."/>
            <person name="Martin F.M."/>
        </authorList>
    </citation>
    <scope>NUCLEOTIDE SEQUENCE</scope>
    <source>
        <strain evidence="1">P2</strain>
    </source>
</reference>
<protein>
    <submittedName>
        <fullName evidence="1">Uncharacterized protein</fullName>
    </submittedName>
</protein>
<comment type="caution">
    <text evidence="1">The sequence shown here is derived from an EMBL/GenBank/DDBJ whole genome shotgun (WGS) entry which is preliminary data.</text>
</comment>
<gene>
    <name evidence="1" type="ORF">BDM02DRAFT_681763</name>
</gene>
<reference evidence="1" key="2">
    <citation type="journal article" date="2020" name="Nat. Commun.">
        <title>Large-scale genome sequencing of mycorrhizal fungi provides insights into the early evolution of symbiotic traits.</title>
        <authorList>
            <person name="Miyauchi S."/>
            <person name="Kiss E."/>
            <person name="Kuo A."/>
            <person name="Drula E."/>
            <person name="Kohler A."/>
            <person name="Sanchez-Garcia M."/>
            <person name="Morin E."/>
            <person name="Andreopoulos B."/>
            <person name="Barry K.W."/>
            <person name="Bonito G."/>
            <person name="Buee M."/>
            <person name="Carver A."/>
            <person name="Chen C."/>
            <person name="Cichocki N."/>
            <person name="Clum A."/>
            <person name="Culley D."/>
            <person name="Crous P.W."/>
            <person name="Fauchery L."/>
            <person name="Girlanda M."/>
            <person name="Hayes R.D."/>
            <person name="Keri Z."/>
            <person name="LaButti K."/>
            <person name="Lipzen A."/>
            <person name="Lombard V."/>
            <person name="Magnuson J."/>
            <person name="Maillard F."/>
            <person name="Murat C."/>
            <person name="Nolan M."/>
            <person name="Ohm R.A."/>
            <person name="Pangilinan J."/>
            <person name="Pereira M.F."/>
            <person name="Perotto S."/>
            <person name="Peter M."/>
            <person name="Pfister S."/>
            <person name="Riley R."/>
            <person name="Sitrit Y."/>
            <person name="Stielow J.B."/>
            <person name="Szollosi G."/>
            <person name="Zifcakova L."/>
            <person name="Stursova M."/>
            <person name="Spatafora J.W."/>
            <person name="Tedersoo L."/>
            <person name="Vaario L.M."/>
            <person name="Yamada A."/>
            <person name="Yan M."/>
            <person name="Wang P."/>
            <person name="Xu J."/>
            <person name="Bruns T."/>
            <person name="Baldrian P."/>
            <person name="Vilgalys R."/>
            <person name="Dunand C."/>
            <person name="Henrissat B."/>
            <person name="Grigoriev I.V."/>
            <person name="Hibbett D."/>
            <person name="Nagy L.G."/>
            <person name="Martin F.M."/>
        </authorList>
    </citation>
    <scope>NUCLEOTIDE SEQUENCE</scope>
    <source>
        <strain evidence="1">P2</strain>
    </source>
</reference>
<sequence>MVTGKPGIGKSVFPLRILLHRLALKLPTALQIEPNCAQLFYQGGVKEFTHLEDGPRYTPLESKCGLPGRIWALVDSNRQLVEPAPVFQQGPSFVVKASSPRPVRHEWTRDIRSISFYMKSWSFTEVLQVRSLIELVASEKKLLDFHRTYGASLESLFRFFEDPACYGELVTREAKKLSSSDSYKVFQYAADTPDISDYLISTGPLPDDRTRPERKIASKFVLEKICARVIWERVWE</sequence>
<name>A0ACB6Z6M8_THEGA</name>
<organism evidence="1 2">
    <name type="scientific">Thelephora ganbajun</name>
    <name type="common">Ganba fungus</name>
    <dbReference type="NCBI Taxonomy" id="370292"/>
    <lineage>
        <taxon>Eukaryota</taxon>
        <taxon>Fungi</taxon>
        <taxon>Dikarya</taxon>
        <taxon>Basidiomycota</taxon>
        <taxon>Agaricomycotina</taxon>
        <taxon>Agaricomycetes</taxon>
        <taxon>Thelephorales</taxon>
        <taxon>Thelephoraceae</taxon>
        <taxon>Thelephora</taxon>
    </lineage>
</organism>
<evidence type="ECO:0000313" key="2">
    <source>
        <dbReference type="Proteomes" id="UP000886501"/>
    </source>
</evidence>
<dbReference type="Proteomes" id="UP000886501">
    <property type="component" value="Unassembled WGS sequence"/>
</dbReference>
<dbReference type="EMBL" id="MU118100">
    <property type="protein sequence ID" value="KAF9645194.1"/>
    <property type="molecule type" value="Genomic_DNA"/>
</dbReference>
<proteinExistence type="predicted"/>
<accession>A0ACB6Z6M8</accession>
<evidence type="ECO:0000313" key="1">
    <source>
        <dbReference type="EMBL" id="KAF9645194.1"/>
    </source>
</evidence>
<keyword evidence="2" id="KW-1185">Reference proteome</keyword>